<dbReference type="InterPro" id="IPR050910">
    <property type="entry name" value="JMJD6_ArgDemeth/LysHydrox"/>
</dbReference>
<evidence type="ECO:0000259" key="2">
    <source>
        <dbReference type="PROSITE" id="PS50181"/>
    </source>
</evidence>
<dbReference type="SUPFAM" id="SSF81383">
    <property type="entry name" value="F-box domain"/>
    <property type="match status" value="1"/>
</dbReference>
<dbReference type="Pfam" id="PF12937">
    <property type="entry name" value="F-box-like"/>
    <property type="match status" value="1"/>
</dbReference>
<proteinExistence type="predicted"/>
<dbReference type="InterPro" id="IPR036047">
    <property type="entry name" value="F-box-like_dom_sf"/>
</dbReference>
<keyword evidence="1" id="KW-1133">Transmembrane helix</keyword>
<dbReference type="InterPro" id="IPR001810">
    <property type="entry name" value="F-box_dom"/>
</dbReference>
<gene>
    <name evidence="3" type="ORF">ACMD2_21789</name>
</gene>
<dbReference type="GO" id="GO:0005737">
    <property type="term" value="C:cytoplasm"/>
    <property type="evidence" value="ECO:0007669"/>
    <property type="project" value="TreeGrafter"/>
</dbReference>
<evidence type="ECO:0000256" key="1">
    <source>
        <dbReference type="SAM" id="Phobius"/>
    </source>
</evidence>
<dbReference type="Proteomes" id="UP000092600">
    <property type="component" value="Unassembled WGS sequence"/>
</dbReference>
<dbReference type="SMART" id="SM00256">
    <property type="entry name" value="FBOX"/>
    <property type="match status" value="1"/>
</dbReference>
<sequence length="392" mass="44747">MEPLPRPRDRRVDALGDLCVLPDEVLCAILDLLPPSDLGRLACVSSVMYILCNEEPLWMSKCLSTGGLIEYKGSWRKTTLCRLNLCAENEEVDHKTLHFDGFNSLFLYRRWYRRFTALSAFSFDSGTVERIKDLSLDEFKAQYDGQKPVLLTELAETWPARTNWTIDQLLPSYGDVAFRISQRSPQKIRMKFKDYVSYMEVQHDEDPLYIFDDKFGESAPALLEDYSVLICFMRTSLISLIMINGLHLDGSSSDQKVWCIVACRSCLTSAWNTLLCGGKDFCCNSVIYVLYAIYLVVHSGGLIFILSLLTTISHWNALNCLERLFLFQWLVALCSKSGNINSCYSKLCESIKFLICMSRHGTWHRVKGVCRAGLLAIPDEDSRDVEPIIPWI</sequence>
<dbReference type="PANTHER" id="PTHR12480">
    <property type="entry name" value="ARGININE DEMETHYLASE AND LYSYL-HYDROXYLASE JMJD"/>
    <property type="match status" value="1"/>
</dbReference>
<dbReference type="EMBL" id="LSRQ01001886">
    <property type="protein sequence ID" value="OAY76222.1"/>
    <property type="molecule type" value="Genomic_DNA"/>
</dbReference>
<dbReference type="Gene3D" id="2.60.120.650">
    <property type="entry name" value="Cupin"/>
    <property type="match status" value="1"/>
</dbReference>
<dbReference type="STRING" id="4615.A0A199VGH7"/>
<keyword evidence="1" id="KW-0812">Transmembrane</keyword>
<dbReference type="PANTHER" id="PTHR12480:SF35">
    <property type="entry name" value="TRANSCRIPTION FACTOR JUMONJI, JMJC DOMAIN-CONTAINING PROTEIN"/>
    <property type="match status" value="1"/>
</dbReference>
<reference evidence="3 4" key="1">
    <citation type="journal article" date="2016" name="DNA Res.">
        <title>The draft genome of MD-2 pineapple using hybrid error correction of long reads.</title>
        <authorList>
            <person name="Redwan R.M."/>
            <person name="Saidin A."/>
            <person name="Kumar S.V."/>
        </authorList>
    </citation>
    <scope>NUCLEOTIDE SEQUENCE [LARGE SCALE GENOMIC DNA]</scope>
    <source>
        <strain evidence="4">cv. MD2</strain>
        <tissue evidence="3">Leaf</tissue>
    </source>
</reference>
<evidence type="ECO:0000313" key="4">
    <source>
        <dbReference type="Proteomes" id="UP000092600"/>
    </source>
</evidence>
<organism evidence="3 4">
    <name type="scientific">Ananas comosus</name>
    <name type="common">Pineapple</name>
    <name type="synonym">Ananas ananas</name>
    <dbReference type="NCBI Taxonomy" id="4615"/>
    <lineage>
        <taxon>Eukaryota</taxon>
        <taxon>Viridiplantae</taxon>
        <taxon>Streptophyta</taxon>
        <taxon>Embryophyta</taxon>
        <taxon>Tracheophyta</taxon>
        <taxon>Spermatophyta</taxon>
        <taxon>Magnoliopsida</taxon>
        <taxon>Liliopsida</taxon>
        <taxon>Poales</taxon>
        <taxon>Bromeliaceae</taxon>
        <taxon>Bromelioideae</taxon>
        <taxon>Ananas</taxon>
    </lineage>
</organism>
<dbReference type="Gene3D" id="1.20.1280.50">
    <property type="match status" value="1"/>
</dbReference>
<feature type="domain" description="F-box" evidence="2">
    <location>
        <begin position="15"/>
        <end position="61"/>
    </location>
</feature>
<feature type="transmembrane region" description="Helical" evidence="1">
    <location>
        <begin position="288"/>
        <end position="309"/>
    </location>
</feature>
<protein>
    <submittedName>
        <fullName evidence="3">F-box protein</fullName>
    </submittedName>
</protein>
<comment type="caution">
    <text evidence="3">The sequence shown here is derived from an EMBL/GenBank/DDBJ whole genome shotgun (WGS) entry which is preliminary data.</text>
</comment>
<dbReference type="AlphaFoldDB" id="A0A199VGH7"/>
<keyword evidence="1" id="KW-0472">Membrane</keyword>
<evidence type="ECO:0000313" key="3">
    <source>
        <dbReference type="EMBL" id="OAY76222.1"/>
    </source>
</evidence>
<dbReference type="SUPFAM" id="SSF51197">
    <property type="entry name" value="Clavaminate synthase-like"/>
    <property type="match status" value="1"/>
</dbReference>
<name>A0A199VGH7_ANACO</name>
<dbReference type="PROSITE" id="PS50181">
    <property type="entry name" value="FBOX"/>
    <property type="match status" value="1"/>
</dbReference>
<accession>A0A199VGH7</accession>